<feature type="domain" description="Fido" evidence="4">
    <location>
        <begin position="149"/>
        <end position="303"/>
    </location>
</feature>
<keyword evidence="2" id="KW-0067">ATP-binding</keyword>
<dbReference type="GO" id="GO:0005524">
    <property type="term" value="F:ATP binding"/>
    <property type="evidence" value="ECO:0007669"/>
    <property type="project" value="UniProtKB-KW"/>
</dbReference>
<reference evidence="5 6" key="1">
    <citation type="submission" date="2019-03" db="EMBL/GenBank/DDBJ databases">
        <title>Genomic Encyclopedia of Type Strains, Phase IV (KMG-IV): sequencing the most valuable type-strain genomes for metagenomic binning, comparative biology and taxonomic classification.</title>
        <authorList>
            <person name="Goeker M."/>
        </authorList>
    </citation>
    <scope>NUCLEOTIDE SEQUENCE [LARGE SCALE GENOMIC DNA]</scope>
    <source>
        <strain evidence="5 6">DSM 45934</strain>
    </source>
</reference>
<gene>
    <name evidence="5" type="ORF">EV192_12313</name>
</gene>
<evidence type="ECO:0000313" key="6">
    <source>
        <dbReference type="Proteomes" id="UP000295680"/>
    </source>
</evidence>
<feature type="compositionally biased region" description="Pro residues" evidence="3">
    <location>
        <begin position="433"/>
        <end position="443"/>
    </location>
</feature>
<dbReference type="Gene3D" id="1.10.3290.10">
    <property type="entry name" value="Fido-like domain"/>
    <property type="match status" value="1"/>
</dbReference>
<sequence>MLIMKGSVPMATWLPHHWEPSFEGRSRRDQRGGRYSAYLPDPLVTRRLALPDELARRAFAVETAVRELSAGSRVATCLEGLARFLLRSEAIASSRIEGLQVSAQQVALAELAQTDETITRGFTTNAQLVANNITTVRHAATALASASAVTVDDVDELHRALLPDDKHHGVRAVQNWIGGNDWHPIGADFVPPPPDRVHALMADLCDYVSGGVHAPLVQAGLVHAQFETIHPYSDGNGRVGRALIHTVLVRRGLTPTALLPISLVLLTRTQDYLAGLTSYRHDGPADTDAAQVAAAEWVAVFLDAAAVAVDQARQLGASVAELASEWGARLTAHRDRSGVRGAPRADSAVARLLELLPELPVLTARTVQRTLGVSFPPARQALEELAEAGILYRKQVDRGTTGYLAREVFDLLTFAERKLASTRWDTRESKPCRPVPGTPRPGD</sequence>
<dbReference type="PROSITE" id="PS51459">
    <property type="entry name" value="FIDO"/>
    <property type="match status" value="1"/>
</dbReference>
<comment type="caution">
    <text evidence="5">The sequence shown here is derived from an EMBL/GenBank/DDBJ whole genome shotgun (WGS) entry which is preliminary data.</text>
</comment>
<protein>
    <submittedName>
        <fullName evidence="5">Fic family protein</fullName>
    </submittedName>
</protein>
<dbReference type="AlphaFoldDB" id="A0A4R2IJY1"/>
<organism evidence="5 6">
    <name type="scientific">Actinocrispum wychmicini</name>
    <dbReference type="NCBI Taxonomy" id="1213861"/>
    <lineage>
        <taxon>Bacteria</taxon>
        <taxon>Bacillati</taxon>
        <taxon>Actinomycetota</taxon>
        <taxon>Actinomycetes</taxon>
        <taxon>Pseudonocardiales</taxon>
        <taxon>Pseudonocardiaceae</taxon>
        <taxon>Actinocrispum</taxon>
    </lineage>
</organism>
<keyword evidence="6" id="KW-1185">Reference proteome</keyword>
<dbReference type="InterPro" id="IPR003812">
    <property type="entry name" value="Fido"/>
</dbReference>
<dbReference type="SUPFAM" id="SSF140931">
    <property type="entry name" value="Fic-like"/>
    <property type="match status" value="1"/>
</dbReference>
<dbReference type="Pfam" id="PF13784">
    <property type="entry name" value="Fic_N"/>
    <property type="match status" value="1"/>
</dbReference>
<accession>A0A4R2IJY1</accession>
<dbReference type="Proteomes" id="UP000295680">
    <property type="component" value="Unassembled WGS sequence"/>
</dbReference>
<evidence type="ECO:0000256" key="3">
    <source>
        <dbReference type="SAM" id="MobiDB-lite"/>
    </source>
</evidence>
<dbReference type="InterPro" id="IPR036597">
    <property type="entry name" value="Fido-like_dom_sf"/>
</dbReference>
<feature type="region of interest" description="Disordered" evidence="3">
    <location>
        <begin position="423"/>
        <end position="443"/>
    </location>
</feature>
<evidence type="ECO:0000256" key="1">
    <source>
        <dbReference type="PIRSR" id="PIRSR640198-1"/>
    </source>
</evidence>
<dbReference type="Pfam" id="PF02661">
    <property type="entry name" value="Fic"/>
    <property type="match status" value="1"/>
</dbReference>
<name>A0A4R2IJY1_9PSEU</name>
<dbReference type="InterPro" id="IPR040198">
    <property type="entry name" value="Fido_containing"/>
</dbReference>
<evidence type="ECO:0000256" key="2">
    <source>
        <dbReference type="PIRSR" id="PIRSR640198-2"/>
    </source>
</evidence>
<evidence type="ECO:0000259" key="4">
    <source>
        <dbReference type="PROSITE" id="PS51459"/>
    </source>
</evidence>
<proteinExistence type="predicted"/>
<feature type="binding site" evidence="2">
    <location>
        <begin position="234"/>
        <end position="241"/>
    </location>
    <ligand>
        <name>ATP</name>
        <dbReference type="ChEBI" id="CHEBI:30616"/>
    </ligand>
</feature>
<keyword evidence="2" id="KW-0547">Nucleotide-binding</keyword>
<dbReference type="EMBL" id="SLWS01000023">
    <property type="protein sequence ID" value="TCO44692.1"/>
    <property type="molecule type" value="Genomic_DNA"/>
</dbReference>
<dbReference type="PANTHER" id="PTHR13504">
    <property type="entry name" value="FIDO DOMAIN-CONTAINING PROTEIN DDB_G0283145"/>
    <property type="match status" value="1"/>
</dbReference>
<dbReference type="PANTHER" id="PTHR13504:SF38">
    <property type="entry name" value="FIDO DOMAIN-CONTAINING PROTEIN"/>
    <property type="match status" value="1"/>
</dbReference>
<dbReference type="InterPro" id="IPR025758">
    <property type="entry name" value="Fic/DOC_N"/>
</dbReference>
<feature type="active site" evidence="1">
    <location>
        <position position="230"/>
    </location>
</feature>
<evidence type="ECO:0000313" key="5">
    <source>
        <dbReference type="EMBL" id="TCO44692.1"/>
    </source>
</evidence>